<evidence type="ECO:0000256" key="2">
    <source>
        <dbReference type="ARBA" id="ARBA00022553"/>
    </source>
</evidence>
<keyword evidence="5" id="KW-1185">Reference proteome</keyword>
<evidence type="ECO:0000313" key="5">
    <source>
        <dbReference type="Proteomes" id="UP001305414"/>
    </source>
</evidence>
<dbReference type="PANTHER" id="PTHR44845:SF6">
    <property type="entry name" value="BETA-ALANINE-ACTIVATING ENZYME"/>
    <property type="match status" value="1"/>
</dbReference>
<dbReference type="InterPro" id="IPR009081">
    <property type="entry name" value="PP-bd_ACP"/>
</dbReference>
<keyword evidence="2" id="KW-0597">Phosphoprotein</keyword>
<gene>
    <name evidence="4" type="ORF">RRF57_001409</name>
</gene>
<sequence length="130" mass="14360">MRPSAIIPVYALPRTIGGKLDRVASRSLSISSAISVKPHQPQLSQHEQRLRKIWMALMPGKLAQLHAIEASSDFFGVGDNSMQIMELQHKWHSELQLKIPLFELFKNSTLSSMANLIASIGRGSGPTAEE</sequence>
<reference evidence="4 5" key="1">
    <citation type="submission" date="2023-10" db="EMBL/GenBank/DDBJ databases">
        <title>Draft genome sequence of Xylaria bambusicola isolate GMP-LS, the root and basal stem rot pathogen of sugarcane in Indonesia.</title>
        <authorList>
            <person name="Selvaraj P."/>
            <person name="Muralishankar V."/>
            <person name="Muruganantham S."/>
            <person name="Sp S."/>
            <person name="Haryani S."/>
            <person name="Lau K.J.X."/>
            <person name="Naqvi N.I."/>
        </authorList>
    </citation>
    <scope>NUCLEOTIDE SEQUENCE [LARGE SCALE GENOMIC DNA]</scope>
    <source>
        <strain evidence="4">GMP-LS</strain>
    </source>
</reference>
<feature type="domain" description="Carrier" evidence="3">
    <location>
        <begin position="41"/>
        <end position="121"/>
    </location>
</feature>
<dbReference type="PANTHER" id="PTHR44845">
    <property type="entry name" value="CARRIER DOMAIN-CONTAINING PROTEIN"/>
    <property type="match status" value="1"/>
</dbReference>
<dbReference type="InterPro" id="IPR036736">
    <property type="entry name" value="ACP-like_sf"/>
</dbReference>
<evidence type="ECO:0000313" key="4">
    <source>
        <dbReference type="EMBL" id="KAK5625693.1"/>
    </source>
</evidence>
<dbReference type="Pfam" id="PF00550">
    <property type="entry name" value="PP-binding"/>
    <property type="match status" value="1"/>
</dbReference>
<dbReference type="Proteomes" id="UP001305414">
    <property type="component" value="Unassembled WGS sequence"/>
</dbReference>
<evidence type="ECO:0000259" key="3">
    <source>
        <dbReference type="PROSITE" id="PS50075"/>
    </source>
</evidence>
<dbReference type="EMBL" id="JAWHQM010000002">
    <property type="protein sequence ID" value="KAK5625693.1"/>
    <property type="molecule type" value="Genomic_DNA"/>
</dbReference>
<name>A0AAN7UBU7_9PEZI</name>
<evidence type="ECO:0000256" key="1">
    <source>
        <dbReference type="ARBA" id="ARBA00022450"/>
    </source>
</evidence>
<dbReference type="PROSITE" id="PS50075">
    <property type="entry name" value="CARRIER"/>
    <property type="match status" value="1"/>
</dbReference>
<accession>A0AAN7UBU7</accession>
<comment type="caution">
    <text evidence="4">The sequence shown here is derived from an EMBL/GenBank/DDBJ whole genome shotgun (WGS) entry which is preliminary data.</text>
</comment>
<protein>
    <recommendedName>
        <fullName evidence="3">Carrier domain-containing protein</fullName>
    </recommendedName>
</protein>
<proteinExistence type="predicted"/>
<dbReference type="AlphaFoldDB" id="A0AAN7UBU7"/>
<keyword evidence="1" id="KW-0596">Phosphopantetheine</keyword>
<dbReference type="SUPFAM" id="SSF47336">
    <property type="entry name" value="ACP-like"/>
    <property type="match status" value="1"/>
</dbReference>
<dbReference type="Gene3D" id="1.10.1200.10">
    <property type="entry name" value="ACP-like"/>
    <property type="match status" value="1"/>
</dbReference>
<organism evidence="4 5">
    <name type="scientific">Xylaria bambusicola</name>
    <dbReference type="NCBI Taxonomy" id="326684"/>
    <lineage>
        <taxon>Eukaryota</taxon>
        <taxon>Fungi</taxon>
        <taxon>Dikarya</taxon>
        <taxon>Ascomycota</taxon>
        <taxon>Pezizomycotina</taxon>
        <taxon>Sordariomycetes</taxon>
        <taxon>Xylariomycetidae</taxon>
        <taxon>Xylariales</taxon>
        <taxon>Xylariaceae</taxon>
        <taxon>Xylaria</taxon>
    </lineage>
</organism>